<dbReference type="EMBL" id="DSYZ01000038">
    <property type="protein sequence ID" value="HGT82410.1"/>
    <property type="molecule type" value="Genomic_DNA"/>
</dbReference>
<accession>A0A7J3M1Z9</accession>
<dbReference type="AlphaFoldDB" id="A0A7J3M1Z9"/>
<protein>
    <submittedName>
        <fullName evidence="1">Uncharacterized protein</fullName>
    </submittedName>
</protein>
<reference evidence="1" key="1">
    <citation type="journal article" date="2020" name="mSystems">
        <title>Genome- and Community-Level Interaction Insights into Carbon Utilization and Element Cycling Functions of Hydrothermarchaeota in Hydrothermal Sediment.</title>
        <authorList>
            <person name="Zhou Z."/>
            <person name="Liu Y."/>
            <person name="Xu W."/>
            <person name="Pan J."/>
            <person name="Luo Z.H."/>
            <person name="Li M."/>
        </authorList>
    </citation>
    <scope>NUCLEOTIDE SEQUENCE [LARGE SCALE GENOMIC DNA]</scope>
    <source>
        <strain evidence="1">SpSt-587</strain>
    </source>
</reference>
<organism evidence="1">
    <name type="scientific">Archaeoglobus fulgidus</name>
    <dbReference type="NCBI Taxonomy" id="2234"/>
    <lineage>
        <taxon>Archaea</taxon>
        <taxon>Methanobacteriati</taxon>
        <taxon>Methanobacteriota</taxon>
        <taxon>Archaeoglobi</taxon>
        <taxon>Archaeoglobales</taxon>
        <taxon>Archaeoglobaceae</taxon>
        <taxon>Archaeoglobus</taxon>
    </lineage>
</organism>
<evidence type="ECO:0000313" key="1">
    <source>
        <dbReference type="EMBL" id="HGT82410.1"/>
    </source>
</evidence>
<proteinExistence type="predicted"/>
<sequence length="157" mass="18358">MTEIIWCKKCDTVNYLDPYIFWNFKGNVKCAECGTIYYVHLINGFYYEGPTEVKEPVKDYIMPLYADKPYDGYSCYLPGTPERTRPYVCLPSERPPTGKPYYVKFSIRGRPVRGWAPQPPSTGLAGSAGFKWEIEKLSPEVWKEYQEKLKRGEVREW</sequence>
<comment type="caution">
    <text evidence="1">The sequence shown here is derived from an EMBL/GenBank/DDBJ whole genome shotgun (WGS) entry which is preliminary data.</text>
</comment>
<name>A0A7J3M1Z9_ARCFL</name>
<gene>
    <name evidence="1" type="ORF">ENT52_01610</name>
</gene>